<gene>
    <name evidence="4" type="primary">LOC100764973</name>
</gene>
<dbReference type="OrthoDB" id="10250284at2759"/>
<reference evidence="3" key="2">
    <citation type="journal article" date="2020" name="Biotechnol. Bioeng.">
        <title>Chromosome-scale scaffolds for the Chinese hamster reference genome assembly to facilitate the study of the CHO epigenome.</title>
        <authorList>
            <person name="Hilliard W."/>
            <person name="MacDonald M."/>
            <person name="Lee K.H."/>
        </authorList>
    </citation>
    <scope>NUCLEOTIDE SEQUENCE [LARGE SCALE GENOMIC DNA]</scope>
    <source>
        <strain evidence="3">17A/GY</strain>
    </source>
</reference>
<protein>
    <submittedName>
        <fullName evidence="4">Trafficking protein particle complex subunit 13</fullName>
    </submittedName>
</protein>
<dbReference type="InterPro" id="IPR010378">
    <property type="entry name" value="TRAPPC13"/>
</dbReference>
<dbReference type="RefSeq" id="XP_027288729.1">
    <property type="nucleotide sequence ID" value="XM_027432928.1"/>
</dbReference>
<feature type="domain" description="Trafficking protein particle complex subunit 13 C-terminal" evidence="1">
    <location>
        <begin position="184"/>
        <end position="278"/>
    </location>
</feature>
<dbReference type="PANTHER" id="PTHR13134">
    <property type="entry name" value="TRAFFICKING PROTEIN PARTICLE COMPLEX SUBUNIT 13"/>
    <property type="match status" value="1"/>
</dbReference>
<evidence type="ECO:0000313" key="3">
    <source>
        <dbReference type="Proteomes" id="UP001108280"/>
    </source>
</evidence>
<reference evidence="4" key="3">
    <citation type="submission" date="2025-08" db="UniProtKB">
        <authorList>
            <consortium name="RefSeq"/>
        </authorList>
    </citation>
    <scope>IDENTIFICATION</scope>
    <source>
        <strain evidence="4">17A/GY</strain>
        <tissue evidence="4">Liver</tissue>
    </source>
</reference>
<sequence>MVGHCIDDVIHDKILNPGRVIPKSSVSFQLNVQMFLSKICLFYPSEPLDVKTKFYNSDKDDLFLEVQIENISHSTVFIREVSLKLPEMYTEEALNTLNLEGEDECTFGTRTFLQATEGRHYLYHLQFKEEYLEKARTLSGLMEMGKLEIVWKRELGEMPMLHTVPLRREAPSCGELKLSLEKIPDTVAREEPFQITCKITNCTDKKMKLLLKMFDTTSVRWCGCSGRKPGRLKPGSSLSFTLTLLCLQLGLRSISGIRVIDTTLKTKYCYDDVANVCVLPSMVNMKS</sequence>
<organism evidence="3 4">
    <name type="scientific">Cricetulus griseus</name>
    <name type="common">Chinese hamster</name>
    <name type="synonym">Cricetulus barabensis griseus</name>
    <dbReference type="NCBI Taxonomy" id="10029"/>
    <lineage>
        <taxon>Eukaryota</taxon>
        <taxon>Metazoa</taxon>
        <taxon>Chordata</taxon>
        <taxon>Craniata</taxon>
        <taxon>Vertebrata</taxon>
        <taxon>Euteleostomi</taxon>
        <taxon>Mammalia</taxon>
        <taxon>Eutheria</taxon>
        <taxon>Euarchontoglires</taxon>
        <taxon>Glires</taxon>
        <taxon>Rodentia</taxon>
        <taxon>Myomorpha</taxon>
        <taxon>Muroidea</taxon>
        <taxon>Cricetidae</taxon>
        <taxon>Cricetinae</taxon>
        <taxon>Cricetulus</taxon>
    </lineage>
</organism>
<proteinExistence type="predicted"/>
<dbReference type="AlphaFoldDB" id="A0A9J7GLA5"/>
<name>A0A9J7GLA5_CRIGR</name>
<dbReference type="Pfam" id="PF23643">
    <property type="entry name" value="TRAPPC13_C"/>
    <property type="match status" value="1"/>
</dbReference>
<reference evidence="3" key="1">
    <citation type="journal article" date="2018" name="Biotechnol. Bioeng.">
        <title>A reference genome of the Chinese hamster based on a hybrid assembly strategy.</title>
        <authorList>
            <person name="Rupp O."/>
            <person name="MacDonald M.L."/>
            <person name="Li S."/>
            <person name="Dhiman H."/>
            <person name="Polson S."/>
            <person name="Griep S."/>
            <person name="Heffner K."/>
            <person name="Hernandez I."/>
            <person name="Brinkrolf K."/>
            <person name="Jadhav V."/>
            <person name="Samoudi M."/>
            <person name="Hao H."/>
            <person name="Kingham B."/>
            <person name="Goesmann A."/>
            <person name="Betenbaugh M.J."/>
            <person name="Lewis N.E."/>
            <person name="Borth N."/>
            <person name="Lee K.H."/>
        </authorList>
    </citation>
    <scope>NUCLEOTIDE SEQUENCE [LARGE SCALE GENOMIC DNA]</scope>
    <source>
        <strain evidence="3">17A/GY</strain>
    </source>
</reference>
<evidence type="ECO:0000259" key="2">
    <source>
        <dbReference type="Pfam" id="PF23647"/>
    </source>
</evidence>
<dbReference type="KEGG" id="cge:100764973"/>
<evidence type="ECO:0000313" key="4">
    <source>
        <dbReference type="RefSeq" id="XP_027288729.1"/>
    </source>
</evidence>
<accession>A0A9J7GLA5</accession>
<dbReference type="GO" id="GO:1990072">
    <property type="term" value="C:TRAPPIII protein complex"/>
    <property type="evidence" value="ECO:0007669"/>
    <property type="project" value="TreeGrafter"/>
</dbReference>
<dbReference type="PANTHER" id="PTHR13134:SF3">
    <property type="entry name" value="TRAFFICKING PROTEIN PARTICLE COMPLEX SUBUNIT 13"/>
    <property type="match status" value="1"/>
</dbReference>
<feature type="domain" description="Trafficking protein particle complex subunit 13 middle" evidence="2">
    <location>
        <begin position="48"/>
        <end position="171"/>
    </location>
</feature>
<evidence type="ECO:0000259" key="1">
    <source>
        <dbReference type="Pfam" id="PF23643"/>
    </source>
</evidence>
<dbReference type="Pfam" id="PF23647">
    <property type="entry name" value="TRAPPC13_M"/>
    <property type="match status" value="1"/>
</dbReference>
<dbReference type="GeneID" id="100764973"/>
<dbReference type="InterPro" id="IPR055428">
    <property type="entry name" value="TRAPPC13_C"/>
</dbReference>
<dbReference type="Proteomes" id="UP001108280">
    <property type="component" value="Chromosome X"/>
</dbReference>
<dbReference type="InterPro" id="IPR055429">
    <property type="entry name" value="TRAPPC13_M"/>
</dbReference>
<keyword evidence="3" id="KW-1185">Reference proteome</keyword>